<evidence type="ECO:0000256" key="2">
    <source>
        <dbReference type="ARBA" id="ARBA00010421"/>
    </source>
</evidence>
<keyword evidence="6" id="KW-1185">Reference proteome</keyword>
<dbReference type="Pfam" id="PF07249">
    <property type="entry name" value="Cerato-platanin"/>
    <property type="match status" value="1"/>
</dbReference>
<comment type="similarity">
    <text evidence="2">Belongs to the cerato-platanin family.</text>
</comment>
<dbReference type="AlphaFoldDB" id="A0A4Y7SSF5"/>
<evidence type="ECO:0000313" key="6">
    <source>
        <dbReference type="Proteomes" id="UP000298030"/>
    </source>
</evidence>
<reference evidence="5 6" key="1">
    <citation type="journal article" date="2019" name="Nat. Ecol. Evol.">
        <title>Megaphylogeny resolves global patterns of mushroom evolution.</title>
        <authorList>
            <person name="Varga T."/>
            <person name="Krizsan K."/>
            <person name="Foldi C."/>
            <person name="Dima B."/>
            <person name="Sanchez-Garcia M."/>
            <person name="Sanchez-Ramirez S."/>
            <person name="Szollosi G.J."/>
            <person name="Szarkandi J.G."/>
            <person name="Papp V."/>
            <person name="Albert L."/>
            <person name="Andreopoulos W."/>
            <person name="Angelini C."/>
            <person name="Antonin V."/>
            <person name="Barry K.W."/>
            <person name="Bougher N.L."/>
            <person name="Buchanan P."/>
            <person name="Buyck B."/>
            <person name="Bense V."/>
            <person name="Catcheside P."/>
            <person name="Chovatia M."/>
            <person name="Cooper J."/>
            <person name="Damon W."/>
            <person name="Desjardin D."/>
            <person name="Finy P."/>
            <person name="Geml J."/>
            <person name="Haridas S."/>
            <person name="Hughes K."/>
            <person name="Justo A."/>
            <person name="Karasinski D."/>
            <person name="Kautmanova I."/>
            <person name="Kiss B."/>
            <person name="Kocsube S."/>
            <person name="Kotiranta H."/>
            <person name="LaButti K.M."/>
            <person name="Lechner B.E."/>
            <person name="Liimatainen K."/>
            <person name="Lipzen A."/>
            <person name="Lukacs Z."/>
            <person name="Mihaltcheva S."/>
            <person name="Morgado L.N."/>
            <person name="Niskanen T."/>
            <person name="Noordeloos M.E."/>
            <person name="Ohm R.A."/>
            <person name="Ortiz-Santana B."/>
            <person name="Ovrebo C."/>
            <person name="Racz N."/>
            <person name="Riley R."/>
            <person name="Savchenko A."/>
            <person name="Shiryaev A."/>
            <person name="Soop K."/>
            <person name="Spirin V."/>
            <person name="Szebenyi C."/>
            <person name="Tomsovsky M."/>
            <person name="Tulloss R.E."/>
            <person name="Uehling J."/>
            <person name="Grigoriev I.V."/>
            <person name="Vagvolgyi C."/>
            <person name="Papp T."/>
            <person name="Martin F.M."/>
            <person name="Miettinen O."/>
            <person name="Hibbett D.S."/>
            <person name="Nagy L.G."/>
        </authorList>
    </citation>
    <scope>NUCLEOTIDE SEQUENCE [LARGE SCALE GENOMIC DNA]</scope>
    <source>
        <strain evidence="5 6">FP101781</strain>
    </source>
</reference>
<dbReference type="CDD" id="cd22778">
    <property type="entry name" value="DPBB_CEPL-like"/>
    <property type="match status" value="1"/>
</dbReference>
<accession>A0A4Y7SSF5</accession>
<comment type="caution">
    <text evidence="5">The sequence shown here is derived from an EMBL/GenBank/DDBJ whole genome shotgun (WGS) entry which is preliminary data.</text>
</comment>
<dbReference type="EMBL" id="QPFP01000063">
    <property type="protein sequence ID" value="TEB24796.1"/>
    <property type="molecule type" value="Genomic_DNA"/>
</dbReference>
<protein>
    <recommendedName>
        <fullName evidence="7">Cerato-platanin</fullName>
    </recommendedName>
</protein>
<evidence type="ECO:0000313" key="5">
    <source>
        <dbReference type="EMBL" id="TEB24796.1"/>
    </source>
</evidence>
<name>A0A4Y7SSF5_COPMI</name>
<dbReference type="InterPro" id="IPR036908">
    <property type="entry name" value="RlpA-like_sf"/>
</dbReference>
<keyword evidence="4" id="KW-0732">Signal</keyword>
<evidence type="ECO:0000256" key="3">
    <source>
        <dbReference type="ARBA" id="ARBA00022525"/>
    </source>
</evidence>
<feature type="chain" id="PRO_5021266511" description="Cerato-platanin" evidence="4">
    <location>
        <begin position="22"/>
        <end position="142"/>
    </location>
</feature>
<dbReference type="InterPro" id="IPR010829">
    <property type="entry name" value="Cerato-platanin"/>
</dbReference>
<proteinExistence type="inferred from homology"/>
<dbReference type="OrthoDB" id="4898945at2759"/>
<dbReference type="Gene3D" id="2.40.40.10">
    <property type="entry name" value="RlpA-like domain"/>
    <property type="match status" value="1"/>
</dbReference>
<evidence type="ECO:0008006" key="7">
    <source>
        <dbReference type="Google" id="ProtNLM"/>
    </source>
</evidence>
<gene>
    <name evidence="5" type="ORF">FA13DRAFT_1738968</name>
</gene>
<feature type="signal peptide" evidence="4">
    <location>
        <begin position="1"/>
        <end position="21"/>
    </location>
</feature>
<dbReference type="Proteomes" id="UP000298030">
    <property type="component" value="Unassembled WGS sequence"/>
</dbReference>
<sequence length="142" mass="15055">MFKLNAATLTIATALAISVNAVNLGVRADEVLCRPTGSFSCQGSPNLPFPTLGQIPNFPLVIGFANTNDNTSPNCGDCYELTHVVNGETRTRFVTVGSNSDTGFINMCITEVRNLTGITGPLPDPASIRVDLVERPRSLCGL</sequence>
<organism evidence="5 6">
    <name type="scientific">Coprinellus micaceus</name>
    <name type="common">Glistening ink-cap mushroom</name>
    <name type="synonym">Coprinus micaceus</name>
    <dbReference type="NCBI Taxonomy" id="71717"/>
    <lineage>
        <taxon>Eukaryota</taxon>
        <taxon>Fungi</taxon>
        <taxon>Dikarya</taxon>
        <taxon>Basidiomycota</taxon>
        <taxon>Agaricomycotina</taxon>
        <taxon>Agaricomycetes</taxon>
        <taxon>Agaricomycetidae</taxon>
        <taxon>Agaricales</taxon>
        <taxon>Agaricineae</taxon>
        <taxon>Psathyrellaceae</taxon>
        <taxon>Coprinellus</taxon>
    </lineage>
</organism>
<keyword evidence="3" id="KW-0964">Secreted</keyword>
<evidence type="ECO:0000256" key="1">
    <source>
        <dbReference type="ARBA" id="ARBA00004613"/>
    </source>
</evidence>
<comment type="subcellular location">
    <subcellularLocation>
        <location evidence="1">Secreted</location>
    </subcellularLocation>
</comment>
<evidence type="ECO:0000256" key="4">
    <source>
        <dbReference type="SAM" id="SignalP"/>
    </source>
</evidence>
<dbReference type="GO" id="GO:0005576">
    <property type="term" value="C:extracellular region"/>
    <property type="evidence" value="ECO:0007669"/>
    <property type="project" value="UniProtKB-SubCell"/>
</dbReference>